<evidence type="ECO:0000313" key="3">
    <source>
        <dbReference type="Proteomes" id="UP001331761"/>
    </source>
</evidence>
<organism evidence="2 3">
    <name type="scientific">Trichostrongylus colubriformis</name>
    <name type="common">Black scour worm</name>
    <dbReference type="NCBI Taxonomy" id="6319"/>
    <lineage>
        <taxon>Eukaryota</taxon>
        <taxon>Metazoa</taxon>
        <taxon>Ecdysozoa</taxon>
        <taxon>Nematoda</taxon>
        <taxon>Chromadorea</taxon>
        <taxon>Rhabditida</taxon>
        <taxon>Rhabditina</taxon>
        <taxon>Rhabditomorpha</taxon>
        <taxon>Strongyloidea</taxon>
        <taxon>Trichostrongylidae</taxon>
        <taxon>Trichostrongylus</taxon>
    </lineage>
</organism>
<name>A0AAN8ENX0_TRICO</name>
<proteinExistence type="predicted"/>
<feature type="compositionally biased region" description="Low complexity" evidence="1">
    <location>
        <begin position="58"/>
        <end position="71"/>
    </location>
</feature>
<feature type="compositionally biased region" description="Basic and acidic residues" evidence="1">
    <location>
        <begin position="72"/>
        <end position="82"/>
    </location>
</feature>
<feature type="compositionally biased region" description="Basic and acidic residues" evidence="1">
    <location>
        <begin position="120"/>
        <end position="156"/>
    </location>
</feature>
<dbReference type="AlphaFoldDB" id="A0AAN8ENX0"/>
<accession>A0AAN8ENX0</accession>
<feature type="compositionally biased region" description="Polar residues" evidence="1">
    <location>
        <begin position="47"/>
        <end position="57"/>
    </location>
</feature>
<keyword evidence="3" id="KW-1185">Reference proteome</keyword>
<evidence type="ECO:0000256" key="1">
    <source>
        <dbReference type="SAM" id="MobiDB-lite"/>
    </source>
</evidence>
<protein>
    <submittedName>
        <fullName evidence="2">Uncharacterized protein</fullName>
    </submittedName>
</protein>
<feature type="compositionally biased region" description="Polar residues" evidence="1">
    <location>
        <begin position="84"/>
        <end position="102"/>
    </location>
</feature>
<gene>
    <name evidence="2" type="ORF">GCK32_003892</name>
</gene>
<dbReference type="EMBL" id="WIXE01025007">
    <property type="protein sequence ID" value="KAK5965091.1"/>
    <property type="molecule type" value="Genomic_DNA"/>
</dbReference>
<feature type="region of interest" description="Disordered" evidence="1">
    <location>
        <begin position="30"/>
        <end position="180"/>
    </location>
</feature>
<dbReference type="Proteomes" id="UP001331761">
    <property type="component" value="Unassembled WGS sequence"/>
</dbReference>
<reference evidence="2 3" key="1">
    <citation type="submission" date="2019-10" db="EMBL/GenBank/DDBJ databases">
        <title>Assembly and Annotation for the nematode Trichostrongylus colubriformis.</title>
        <authorList>
            <person name="Martin J."/>
        </authorList>
    </citation>
    <scope>NUCLEOTIDE SEQUENCE [LARGE SCALE GENOMIC DNA]</scope>
    <source>
        <strain evidence="2">G859</strain>
        <tissue evidence="2">Whole worm</tissue>
    </source>
</reference>
<feature type="non-terminal residue" evidence="2">
    <location>
        <position position="1"/>
    </location>
</feature>
<feature type="compositionally biased region" description="Basic residues" evidence="1">
    <location>
        <begin position="157"/>
        <end position="168"/>
    </location>
</feature>
<evidence type="ECO:0000313" key="2">
    <source>
        <dbReference type="EMBL" id="KAK5965091.1"/>
    </source>
</evidence>
<sequence>DKRITSSVGFLRCCIAHHKIRSKTTFMGCTHSKKNSKISSDKPMSRVYSTSASSKPKSVQLSFSTSSSDVSSETREKDDKAKSNRITPSSKHQSTPKHNGNGSLEIRPTDNVDHQAPNPDSREAAKEPSRAVSRETPHDKPRGGGREVKESKEARKERHRKSERRKSRQPPQPINTFWDQEDHDFIVRKNIQRNQRRLHAMQDRDEMDDTLFEIPVRMPEVDFTNQTAVVA</sequence>
<comment type="caution">
    <text evidence="2">The sequence shown here is derived from an EMBL/GenBank/DDBJ whole genome shotgun (WGS) entry which is preliminary data.</text>
</comment>